<dbReference type="EMBL" id="CP087781">
    <property type="protein sequence ID" value="UZA51480.1"/>
    <property type="molecule type" value="Genomic_DNA"/>
</dbReference>
<name>A0AAQ2Q4P6_MORBO</name>
<proteinExistence type="predicted"/>
<sequence>MNTKEIQNDNLTFQSSVSNKGLGDELFELFANFDDDFICAIKDRDNEPPQEREKLDCIDDKSCGLNDLA</sequence>
<gene>
    <name evidence="1" type="ORF">LP092_01085</name>
    <name evidence="2" type="ORF">LP129_13510</name>
</gene>
<evidence type="ECO:0000313" key="4">
    <source>
        <dbReference type="Proteomes" id="UP001163632"/>
    </source>
</evidence>
<protein>
    <submittedName>
        <fullName evidence="2">Uncharacterized protein</fullName>
    </submittedName>
</protein>
<dbReference type="GeneID" id="77189780"/>
<dbReference type="EMBL" id="CP087830">
    <property type="protein sequence ID" value="UZA03391.1"/>
    <property type="molecule type" value="Genomic_DNA"/>
</dbReference>
<organism evidence="2 3">
    <name type="scientific">Moraxella bovis</name>
    <dbReference type="NCBI Taxonomy" id="476"/>
    <lineage>
        <taxon>Bacteria</taxon>
        <taxon>Pseudomonadati</taxon>
        <taxon>Pseudomonadota</taxon>
        <taxon>Gammaproteobacteria</taxon>
        <taxon>Moraxellales</taxon>
        <taxon>Moraxellaceae</taxon>
        <taxon>Moraxella</taxon>
    </lineage>
</organism>
<dbReference type="KEGG" id="mboi:DQF64_13360"/>
<dbReference type="Proteomes" id="UP001163283">
    <property type="component" value="Chromosome"/>
</dbReference>
<evidence type="ECO:0000313" key="2">
    <source>
        <dbReference type="EMBL" id="UZA51480.1"/>
    </source>
</evidence>
<dbReference type="Proteomes" id="UP001163632">
    <property type="component" value="Chromosome"/>
</dbReference>
<dbReference type="AlphaFoldDB" id="A0AAQ2Q4P6"/>
<dbReference type="RefSeq" id="WP_078274420.1">
    <property type="nucleotide sequence ID" value="NZ_CP030241.1"/>
</dbReference>
<reference evidence="2 3" key="1">
    <citation type="journal article" date="2022" name="BMC Microbiol.">
        <title>Whole genome sequencing of Moraxella bovis strains from North America reveals two genotypes with different genetic determinants.</title>
        <authorList>
            <person name="Wynn E.L."/>
            <person name="Hille M.M."/>
            <person name="Loy J.D."/>
            <person name="Schuller G."/>
            <person name="Kuhn K.L."/>
            <person name="Dickey A.M."/>
            <person name="Bono J.L."/>
            <person name="Clawson M.L."/>
        </authorList>
    </citation>
    <scope>NUCLEOTIDE SEQUENCE [LARGE SCALE GENOMIC DNA]</scope>
    <source>
        <strain evidence="1">SAM102599</strain>
        <strain evidence="2 3">SAM57978</strain>
    </source>
</reference>
<evidence type="ECO:0000313" key="1">
    <source>
        <dbReference type="EMBL" id="UZA03391.1"/>
    </source>
</evidence>
<accession>A0AAQ2Q4P6</accession>
<keyword evidence="4" id="KW-1185">Reference proteome</keyword>
<evidence type="ECO:0000313" key="3">
    <source>
        <dbReference type="Proteomes" id="UP001163283"/>
    </source>
</evidence>